<feature type="transmembrane region" description="Helical" evidence="4">
    <location>
        <begin position="171"/>
        <end position="192"/>
    </location>
</feature>
<gene>
    <name evidence="5" type="ORF">Dace_1657</name>
</gene>
<evidence type="ECO:0000256" key="2">
    <source>
        <dbReference type="ARBA" id="ARBA00022989"/>
    </source>
</evidence>
<dbReference type="EMBL" id="AAEW02000006">
    <property type="protein sequence ID" value="EAT16193.1"/>
    <property type="molecule type" value="Genomic_DNA"/>
</dbReference>
<dbReference type="InterPro" id="IPR036259">
    <property type="entry name" value="MFS_trans_sf"/>
</dbReference>
<keyword evidence="3 4" id="KW-0472">Membrane</keyword>
<reference evidence="5" key="2">
    <citation type="submission" date="2006-05" db="EMBL/GenBank/DDBJ databases">
        <title>Sequencing of the draft genome and assembly of Desulfuromonas acetoxidans DSM 684.</title>
        <authorList>
            <consortium name="US DOE Joint Genome Institute (JGI-PGF)"/>
            <person name="Copeland A."/>
            <person name="Lucas S."/>
            <person name="Lapidus A."/>
            <person name="Barry K."/>
            <person name="Detter J.C."/>
            <person name="Glavina del Rio T."/>
            <person name="Hammon N."/>
            <person name="Israni S."/>
            <person name="Dalin E."/>
            <person name="Tice H."/>
            <person name="Bruce D."/>
            <person name="Pitluck S."/>
            <person name="Richardson P."/>
        </authorList>
    </citation>
    <scope>NUCLEOTIDE SEQUENCE [LARGE SCALE GENOMIC DNA]</scope>
    <source>
        <strain evidence="5">DSM 684</strain>
    </source>
</reference>
<feature type="transmembrane region" description="Helical" evidence="4">
    <location>
        <begin position="342"/>
        <end position="364"/>
    </location>
</feature>
<feature type="transmembrane region" description="Helical" evidence="4">
    <location>
        <begin position="318"/>
        <end position="336"/>
    </location>
</feature>
<feature type="transmembrane region" description="Helical" evidence="4">
    <location>
        <begin position="198"/>
        <end position="220"/>
    </location>
</feature>
<proteinExistence type="predicted"/>
<keyword evidence="2 4" id="KW-1133">Transmembrane helix</keyword>
<dbReference type="SUPFAM" id="SSF103473">
    <property type="entry name" value="MFS general substrate transporter"/>
    <property type="match status" value="1"/>
</dbReference>
<feature type="transmembrane region" description="Helical" evidence="4">
    <location>
        <begin position="131"/>
        <end position="150"/>
    </location>
</feature>
<dbReference type="AlphaFoldDB" id="Q1K115"/>
<protein>
    <submittedName>
        <fullName evidence="5">Major facilitator superfamily MFS_1</fullName>
    </submittedName>
</protein>
<comment type="caution">
    <text evidence="5">The sequence shown here is derived from an EMBL/GenBank/DDBJ whole genome shotgun (WGS) entry which is preliminary data.</text>
</comment>
<dbReference type="GO" id="GO:0022857">
    <property type="term" value="F:transmembrane transporter activity"/>
    <property type="evidence" value="ECO:0007669"/>
    <property type="project" value="InterPro"/>
</dbReference>
<evidence type="ECO:0000256" key="4">
    <source>
        <dbReference type="SAM" id="Phobius"/>
    </source>
</evidence>
<evidence type="ECO:0000313" key="6">
    <source>
        <dbReference type="Proteomes" id="UP000005695"/>
    </source>
</evidence>
<feature type="transmembrane region" description="Helical" evidence="4">
    <location>
        <begin position="408"/>
        <end position="429"/>
    </location>
</feature>
<name>Q1K115_DESA6</name>
<feature type="transmembrane region" description="Helical" evidence="4">
    <location>
        <begin position="384"/>
        <end position="402"/>
    </location>
</feature>
<feature type="transmembrane region" description="Helical" evidence="4">
    <location>
        <begin position="258"/>
        <end position="276"/>
    </location>
</feature>
<organism evidence="5 6">
    <name type="scientific">Desulfuromonas acetoxidans (strain DSM 684 / 11070)</name>
    <dbReference type="NCBI Taxonomy" id="281689"/>
    <lineage>
        <taxon>Bacteria</taxon>
        <taxon>Pseudomonadati</taxon>
        <taxon>Thermodesulfobacteriota</taxon>
        <taxon>Desulfuromonadia</taxon>
        <taxon>Desulfuromonadales</taxon>
        <taxon>Desulfuromonadaceae</taxon>
        <taxon>Desulfuromonas</taxon>
    </lineage>
</organism>
<dbReference type="RefSeq" id="WP_005999394.1">
    <property type="nucleotide sequence ID" value="NZ_AAEW02000006.1"/>
</dbReference>
<keyword evidence="1 4" id="KW-0812">Transmembrane</keyword>
<dbReference type="OrthoDB" id="1117124at2"/>
<reference evidence="5" key="1">
    <citation type="submission" date="2006-05" db="EMBL/GenBank/DDBJ databases">
        <title>Annotation of the draft genome assembly of Desulfuromonas acetoxidans DSM 684.</title>
        <authorList>
            <consortium name="US DOE Joint Genome Institute (JGI-ORNL)"/>
            <person name="Larimer F."/>
            <person name="Land M."/>
            <person name="Hauser L."/>
        </authorList>
    </citation>
    <scope>NUCLEOTIDE SEQUENCE [LARGE SCALE GENOMIC DNA]</scope>
    <source>
        <strain evidence="5">DSM 684</strain>
    </source>
</reference>
<accession>Q1K115</accession>
<evidence type="ECO:0000256" key="3">
    <source>
        <dbReference type="ARBA" id="ARBA00023136"/>
    </source>
</evidence>
<dbReference type="InterPro" id="IPR011701">
    <property type="entry name" value="MFS"/>
</dbReference>
<dbReference type="Proteomes" id="UP000005695">
    <property type="component" value="Unassembled WGS sequence"/>
</dbReference>
<evidence type="ECO:0000256" key="1">
    <source>
        <dbReference type="ARBA" id="ARBA00022692"/>
    </source>
</evidence>
<feature type="transmembrane region" description="Helical" evidence="4">
    <location>
        <begin position="104"/>
        <end position="125"/>
    </location>
</feature>
<dbReference type="InterPro" id="IPR052528">
    <property type="entry name" value="Sugar_transport-like"/>
</dbReference>
<dbReference type="Gene3D" id="1.20.1250.20">
    <property type="entry name" value="MFS general substrate transporter like domains"/>
    <property type="match status" value="1"/>
</dbReference>
<feature type="transmembrane region" description="Helical" evidence="4">
    <location>
        <begin position="288"/>
        <end position="306"/>
    </location>
</feature>
<dbReference type="PANTHER" id="PTHR23526">
    <property type="entry name" value="INTEGRAL MEMBRANE TRANSPORT PROTEIN-RELATED"/>
    <property type="match status" value="1"/>
</dbReference>
<dbReference type="PANTHER" id="PTHR23526:SF2">
    <property type="entry name" value="MAJOR FACILITATOR SUPERFAMILY (MFS) PROFILE DOMAIN-CONTAINING PROTEIN"/>
    <property type="match status" value="1"/>
</dbReference>
<sequence>MPTLSWVQRLYRRLIVTSSQQCPELSENARRYVADNFVLMLVSRFFSKLADALSNPKIVLPWVMETVHAPLYLLGFLVPIRESGSLIPQVVIAGYVRRLTIRKWVWVVGKLVEVLAMTGVALVAWLGQGAVAGWSILLLLVVFSLARGFCSVASKDVTGKTIAKSARGQTNGWSASSAGLVTLVLGGGFVAVGGEELTAASVAILLGAAVILWSLAALAFSRLHEFPGEAETAEIHPIKESWQRLALLGRDRPFRHFVITRALLLCSALTAPYYVILAQKAYGTQPQLLGLFILASGSASLVSSPIWGRFSDHSSRRVMMAGAGMTLVLGMVVFFVDRVAPQWLASLWLLPGCYFLLSIAHQGVRIGRKTYVVNLGKGNQRTDYVAVSNTLIGVVLLLLGFSGALTSFVGLSSLILLLSLMGGAGMFMARRLPDVE</sequence>
<evidence type="ECO:0000313" key="5">
    <source>
        <dbReference type="EMBL" id="EAT16193.1"/>
    </source>
</evidence>
<keyword evidence="6" id="KW-1185">Reference proteome</keyword>
<dbReference type="Pfam" id="PF07690">
    <property type="entry name" value="MFS_1"/>
    <property type="match status" value="1"/>
</dbReference>